<dbReference type="GO" id="GO:0009307">
    <property type="term" value="P:DNA restriction-modification system"/>
    <property type="evidence" value="ECO:0007669"/>
    <property type="project" value="InterPro"/>
</dbReference>
<dbReference type="Gene3D" id="3.40.1350.10">
    <property type="match status" value="1"/>
</dbReference>
<dbReference type="RefSeq" id="WP_132302347.1">
    <property type="nucleotide sequence ID" value="NZ_CP170642.1"/>
</dbReference>
<gene>
    <name evidence="3" type="ORF">EV692_1754</name>
</gene>
<feature type="domain" description="Restriction endonuclease type IV Mrr" evidence="1">
    <location>
        <begin position="163"/>
        <end position="278"/>
    </location>
</feature>
<proteinExistence type="predicted"/>
<protein>
    <submittedName>
        <fullName evidence="3">Restriction system protein</fullName>
    </submittedName>
</protein>
<dbReference type="InterPro" id="IPR007560">
    <property type="entry name" value="Restrct_endonuc_IV_Mrr"/>
</dbReference>
<dbReference type="GO" id="GO:0003677">
    <property type="term" value="F:DNA binding"/>
    <property type="evidence" value="ECO:0007669"/>
    <property type="project" value="InterPro"/>
</dbReference>
<organism evidence="3 4">
    <name type="scientific">Lonepinella koalarum</name>
    <dbReference type="NCBI Taxonomy" id="53417"/>
    <lineage>
        <taxon>Bacteria</taxon>
        <taxon>Pseudomonadati</taxon>
        <taxon>Pseudomonadota</taxon>
        <taxon>Gammaproteobacteria</taxon>
        <taxon>Pasteurellales</taxon>
        <taxon>Pasteurellaceae</taxon>
        <taxon>Lonepinella</taxon>
    </lineage>
</organism>
<dbReference type="PANTHER" id="PTHR30015:SF7">
    <property type="entry name" value="TYPE IV METHYL-DIRECTED RESTRICTION ENZYME ECOKMRR"/>
    <property type="match status" value="1"/>
</dbReference>
<evidence type="ECO:0000313" key="4">
    <source>
        <dbReference type="Proteomes" id="UP000295496"/>
    </source>
</evidence>
<dbReference type="Proteomes" id="UP000295496">
    <property type="component" value="Unassembled WGS sequence"/>
</dbReference>
<dbReference type="AlphaFoldDB" id="A0A4R1KUT3"/>
<dbReference type="OrthoDB" id="9803736at2"/>
<sequence>MSYQKTKELLNPILNVLNRNTHLFLNDIVNELALYFKLDENFLSQRYEVSNAKIFENTVLWKLNDLSKSGLIDFIKTNNKRAYIVSKKGISFLNKSNDEIAKYISDNYKKKIKNVEELDKPEHPIEISLEMAQIAPLEQLENSYKILRNQIYDDILDVVLSKSPIAFEHIVTQLLQKMGYGDGEVTQISRDGGIDARIKGDVLGFEQIYVQAKRYQRDKTISRQDIQSFIGALSGIEGNATKGVFITTAQFSNDAKEFAQKIQKSRIILIDGKQLAKYIYEYELGVQTEKSFSIKKIDNDFWNEFQNNE</sequence>
<dbReference type="Pfam" id="PF14338">
    <property type="entry name" value="Mrr_N"/>
    <property type="match status" value="1"/>
</dbReference>
<evidence type="ECO:0000259" key="2">
    <source>
        <dbReference type="Pfam" id="PF14338"/>
    </source>
</evidence>
<dbReference type="GO" id="GO:0015666">
    <property type="term" value="F:restriction endodeoxyribonuclease activity"/>
    <property type="evidence" value="ECO:0007669"/>
    <property type="project" value="TreeGrafter"/>
</dbReference>
<reference evidence="3 4" key="1">
    <citation type="submission" date="2019-03" db="EMBL/GenBank/DDBJ databases">
        <title>Genomic Encyclopedia of Type Strains, Phase IV (KMG-IV): sequencing the most valuable type-strain genomes for metagenomic binning, comparative biology and taxonomic classification.</title>
        <authorList>
            <person name="Goeker M."/>
        </authorList>
    </citation>
    <scope>NUCLEOTIDE SEQUENCE [LARGE SCALE GENOMIC DNA]</scope>
    <source>
        <strain evidence="3 4">DSM 10053</strain>
    </source>
</reference>
<name>A0A4R1KUT3_9PAST</name>
<dbReference type="InterPro" id="IPR011856">
    <property type="entry name" value="tRNA_endonuc-like_dom_sf"/>
</dbReference>
<keyword evidence="4" id="KW-1185">Reference proteome</keyword>
<dbReference type="Pfam" id="PF04471">
    <property type="entry name" value="Mrr_cat"/>
    <property type="match status" value="1"/>
</dbReference>
<evidence type="ECO:0000313" key="3">
    <source>
        <dbReference type="EMBL" id="TCK68420.1"/>
    </source>
</evidence>
<dbReference type="PANTHER" id="PTHR30015">
    <property type="entry name" value="MRR RESTRICTION SYSTEM PROTEIN"/>
    <property type="match status" value="1"/>
</dbReference>
<comment type="caution">
    <text evidence="3">The sequence shown here is derived from an EMBL/GenBank/DDBJ whole genome shotgun (WGS) entry which is preliminary data.</text>
</comment>
<dbReference type="EMBL" id="SMGJ01000005">
    <property type="protein sequence ID" value="TCK68420.1"/>
    <property type="molecule type" value="Genomic_DNA"/>
</dbReference>
<dbReference type="InterPro" id="IPR052906">
    <property type="entry name" value="Type_IV_Methyl-Rstrct_Enzyme"/>
</dbReference>
<dbReference type="InterPro" id="IPR011335">
    <property type="entry name" value="Restrct_endonuc-II-like"/>
</dbReference>
<feature type="domain" description="Restriction system protein Mrr-like N-terminal" evidence="2">
    <location>
        <begin position="8"/>
        <end position="94"/>
    </location>
</feature>
<accession>A0A4R1KUT3</accession>
<dbReference type="SUPFAM" id="SSF52980">
    <property type="entry name" value="Restriction endonuclease-like"/>
    <property type="match status" value="1"/>
</dbReference>
<dbReference type="InterPro" id="IPR025745">
    <property type="entry name" value="Mrr-like_N_dom"/>
</dbReference>
<evidence type="ECO:0000259" key="1">
    <source>
        <dbReference type="Pfam" id="PF04471"/>
    </source>
</evidence>